<name>A4RYF4_OSTLU</name>
<keyword evidence="1" id="KW-0489">Methyltransferase</keyword>
<dbReference type="GO" id="GO:0008757">
    <property type="term" value="F:S-adenosylmethionine-dependent methyltransferase activity"/>
    <property type="evidence" value="ECO:0007669"/>
    <property type="project" value="InterPro"/>
</dbReference>
<dbReference type="Gramene" id="ABO96669">
    <property type="protein sequence ID" value="ABO96669"/>
    <property type="gene ID" value="OSTLU_32009"/>
</dbReference>
<evidence type="ECO:0000259" key="4">
    <source>
        <dbReference type="Pfam" id="PF05175"/>
    </source>
</evidence>
<accession>A4RYF4</accession>
<gene>
    <name evidence="5" type="ORF">OSTLU_32009</name>
</gene>
<evidence type="ECO:0000256" key="2">
    <source>
        <dbReference type="ARBA" id="ARBA00022679"/>
    </source>
</evidence>
<keyword evidence="6" id="KW-1185">Reference proteome</keyword>
<dbReference type="InterPro" id="IPR029063">
    <property type="entry name" value="SAM-dependent_MTases_sf"/>
</dbReference>
<keyword evidence="2" id="KW-0808">Transferase</keyword>
<dbReference type="Proteomes" id="UP000001568">
    <property type="component" value="Chromosome 6"/>
</dbReference>
<dbReference type="PANTHER" id="PTHR47816:SF4">
    <property type="entry name" value="RIBOSOMAL RNA SMALL SUBUNIT METHYLTRANSFERASE C"/>
    <property type="match status" value="1"/>
</dbReference>
<dbReference type="Pfam" id="PF05175">
    <property type="entry name" value="MTS"/>
    <property type="match status" value="1"/>
</dbReference>
<dbReference type="RefSeq" id="XP_001418376.1">
    <property type="nucleotide sequence ID" value="XM_001418339.1"/>
</dbReference>
<dbReference type="InterPro" id="IPR046977">
    <property type="entry name" value="RsmC/RlmG"/>
</dbReference>
<dbReference type="Gene3D" id="3.40.50.150">
    <property type="entry name" value="Vaccinia Virus protein VP39"/>
    <property type="match status" value="1"/>
</dbReference>
<dbReference type="CDD" id="cd02440">
    <property type="entry name" value="AdoMet_MTases"/>
    <property type="match status" value="1"/>
</dbReference>
<reference evidence="5 6" key="1">
    <citation type="journal article" date="2007" name="Proc. Natl. Acad. Sci. U.S.A.">
        <title>The tiny eukaryote Ostreococcus provides genomic insights into the paradox of plankton speciation.</title>
        <authorList>
            <person name="Palenik B."/>
            <person name="Grimwood J."/>
            <person name="Aerts A."/>
            <person name="Rouze P."/>
            <person name="Salamov A."/>
            <person name="Putnam N."/>
            <person name="Dupont C."/>
            <person name="Jorgensen R."/>
            <person name="Derelle E."/>
            <person name="Rombauts S."/>
            <person name="Zhou K."/>
            <person name="Otillar R."/>
            <person name="Merchant S.S."/>
            <person name="Podell S."/>
            <person name="Gaasterland T."/>
            <person name="Napoli C."/>
            <person name="Gendler K."/>
            <person name="Manuell A."/>
            <person name="Tai V."/>
            <person name="Vallon O."/>
            <person name="Piganeau G."/>
            <person name="Jancek S."/>
            <person name="Heijde M."/>
            <person name="Jabbari K."/>
            <person name="Bowler C."/>
            <person name="Lohr M."/>
            <person name="Robbens S."/>
            <person name="Werner G."/>
            <person name="Dubchak I."/>
            <person name="Pazour G.J."/>
            <person name="Ren Q."/>
            <person name="Paulsen I."/>
            <person name="Delwiche C."/>
            <person name="Schmutz J."/>
            <person name="Rokhsar D."/>
            <person name="Van de Peer Y."/>
            <person name="Moreau H."/>
            <person name="Grigoriev I.V."/>
        </authorList>
    </citation>
    <scope>NUCLEOTIDE SEQUENCE [LARGE SCALE GENOMIC DNA]</scope>
    <source>
        <strain evidence="5 6">CCE9901</strain>
    </source>
</reference>
<dbReference type="OrthoDB" id="430205at2759"/>
<feature type="domain" description="Methyltransferase small" evidence="4">
    <location>
        <begin position="688"/>
        <end position="857"/>
    </location>
</feature>
<dbReference type="AlphaFoldDB" id="A4RYF4"/>
<dbReference type="HOGENOM" id="CLU_331332_0_0_1"/>
<dbReference type="SUPFAM" id="SSF53335">
    <property type="entry name" value="S-adenosyl-L-methionine-dependent methyltransferases"/>
    <property type="match status" value="1"/>
</dbReference>
<dbReference type="KEGG" id="olu:OSTLU_32009"/>
<dbReference type="GO" id="GO:0032259">
    <property type="term" value="P:methylation"/>
    <property type="evidence" value="ECO:0007669"/>
    <property type="project" value="UniProtKB-KW"/>
</dbReference>
<evidence type="ECO:0000256" key="1">
    <source>
        <dbReference type="ARBA" id="ARBA00022603"/>
    </source>
</evidence>
<evidence type="ECO:0000313" key="6">
    <source>
        <dbReference type="Proteomes" id="UP000001568"/>
    </source>
</evidence>
<evidence type="ECO:0000313" key="5">
    <source>
        <dbReference type="EMBL" id="ABO96669.1"/>
    </source>
</evidence>
<dbReference type="InterPro" id="IPR007848">
    <property type="entry name" value="Small_mtfrase_dom"/>
</dbReference>
<feature type="region of interest" description="Disordered" evidence="3">
    <location>
        <begin position="72"/>
        <end position="110"/>
    </location>
</feature>
<organism evidence="5 6">
    <name type="scientific">Ostreococcus lucimarinus (strain CCE9901)</name>
    <dbReference type="NCBI Taxonomy" id="436017"/>
    <lineage>
        <taxon>Eukaryota</taxon>
        <taxon>Viridiplantae</taxon>
        <taxon>Chlorophyta</taxon>
        <taxon>Mamiellophyceae</taxon>
        <taxon>Mamiellales</taxon>
        <taxon>Bathycoccaceae</taxon>
        <taxon>Ostreococcus</taxon>
    </lineage>
</organism>
<evidence type="ECO:0000256" key="3">
    <source>
        <dbReference type="SAM" id="MobiDB-lite"/>
    </source>
</evidence>
<dbReference type="EMBL" id="CP000586">
    <property type="protein sequence ID" value="ABO96669.1"/>
    <property type="molecule type" value="Genomic_DNA"/>
</dbReference>
<protein>
    <recommendedName>
        <fullName evidence="4">Methyltransferase small domain-containing protein</fullName>
    </recommendedName>
</protein>
<sequence length="865" mass="93492">MTLDKAPDASYKRALIKKLRQASAKLVELDAAGTSTVDAKTAAERRARAEETIARSLDALDAIGVRASDQEVVNARGSDARAASARDEKRRREGEARRLEDERRAKHARANRAIGKTVKSVSLWRLHSMAKNEGLGDEGEVSRAATETASDAERVDGKSCNAGMWAVAKLAKMVPEGQIGVEAYDGVVKALGRAMNALARRMVDMGEDAMDARAASTTIWSIATILKTKCAAHVDDALLRRAVSGAANRLNTCATTANAQDAANALWGAAKLRKMLHEQCVTALVHVLASGEVRTEEVSSSLWAIATFGGDGWKEAATYAEPLAKRAKDMAKKQPKDWNAQAVANAAWAAGKLATNDPNVELGDAKQLITLLIPIAKNLSLSAQGFAHVMYAAGAVVVDSRMLADCAKFASKGLKTHAATLTGADLAAVVEATHALKLGTSMSDGAQLKMAIINAIERGMGGFDWQTVGRLDFVIDDVFDDDEAQSIREKLSVRGTAVCEETDANRMHIERGSADALLAQEITAPFDELSARVLIVDDKHRLITKRLRRVGWSVSNWQRFSCGDHGTGTSWPETPDEFYAAAMVRAPPTKASLAMILHAVAANVRFGGRIWIYGGITEGIRGVIADLPKGLFERTRLVMHDDKYGVVHCVRSSAQPDKKGKELKKWREKKTLDLSDVMTTEHSVPWVAYPGLFAGGGLDVMTTLLLRSVLPTIERKSKLKVLDYCSGAGQIAAAVRAKAKKSRLWLLDADACALEAAKRNLSDDVEFILSDGWRALEKSDRAFDLILSNPPVHLGLAVDFVPIREFLAGLARRLRRPDGIAYFVAQRYVPVRAIAAGTTADTLKITRQGTDDAKFAVWKCVARGA</sequence>
<dbReference type="GeneID" id="5002436"/>
<feature type="compositionally biased region" description="Basic and acidic residues" evidence="3">
    <location>
        <begin position="84"/>
        <end position="104"/>
    </location>
</feature>
<dbReference type="PANTHER" id="PTHR47816">
    <property type="entry name" value="RIBOSOMAL RNA SMALL SUBUNIT METHYLTRANSFERASE C"/>
    <property type="match status" value="1"/>
</dbReference>
<dbReference type="OMA" id="RATWALH"/>
<proteinExistence type="predicted"/>